<proteinExistence type="predicted"/>
<dbReference type="HOGENOM" id="CLU_1197596_0_0_2"/>
<dbReference type="AlphaFoldDB" id="A0A0C5BVP9"/>
<dbReference type="GeneID" id="41600260"/>
<gene>
    <name evidence="1" type="ORF">NPIRD3C_1112</name>
</gene>
<name>A0A0C5BVP9_9ARCH</name>
<reference evidence="1 2" key="3">
    <citation type="journal article" date="2019" name="Int. J. Syst. Evol. Microbiol.">
        <title>Nitrosopumilus adriaticus sp. nov. and Nitrosopumilus piranensis sp. nov., two ammonia-oxidizing archaea from the Adriatic Sea and members of the class Nitrososphaeria.</title>
        <authorList>
            <person name="Bayer B."/>
            <person name="Vojvoda J."/>
            <person name="Reinthaler T."/>
            <person name="Reyes C."/>
            <person name="Pinto M."/>
            <person name="Herndl G.J."/>
        </authorList>
    </citation>
    <scope>NUCLEOTIDE SEQUENCE [LARGE SCALE GENOMIC DNA]</scope>
    <source>
        <strain evidence="1 2">D3C</strain>
    </source>
</reference>
<dbReference type="EMBL" id="CP010868">
    <property type="protein sequence ID" value="AJM92324.1"/>
    <property type="molecule type" value="Genomic_DNA"/>
</dbReference>
<dbReference type="PATRIC" id="fig|1582439.9.peg.1147"/>
<dbReference type="RefSeq" id="WP_237087610.1">
    <property type="nucleotide sequence ID" value="NZ_CP010868.1"/>
</dbReference>
<protein>
    <submittedName>
        <fullName evidence="1">Blue (Type1) copper domain-containing protein</fullName>
    </submittedName>
</protein>
<evidence type="ECO:0000313" key="1">
    <source>
        <dbReference type="EMBL" id="AJM92324.1"/>
    </source>
</evidence>
<keyword evidence="2" id="KW-1185">Reference proteome</keyword>
<evidence type="ECO:0000313" key="2">
    <source>
        <dbReference type="Proteomes" id="UP000032027"/>
    </source>
</evidence>
<organism evidence="1 2">
    <name type="scientific">Nitrosopumilus piranensis</name>
    <dbReference type="NCBI Taxonomy" id="1582439"/>
    <lineage>
        <taxon>Archaea</taxon>
        <taxon>Nitrososphaerota</taxon>
        <taxon>Nitrososphaeria</taxon>
        <taxon>Nitrosopumilales</taxon>
        <taxon>Nitrosopumilaceae</taxon>
        <taxon>Nitrosopumilus</taxon>
    </lineage>
</organism>
<accession>A0A0C5BVP9</accession>
<reference evidence="1 2" key="2">
    <citation type="journal article" date="2016" name="ISME J.">
        <title>Physiological and genomic characterization of two novel marine thaumarchaeal strains indicates niche differentiation.</title>
        <authorList>
            <person name="Bayer B."/>
            <person name="Vojvoda J."/>
            <person name="Offre P."/>
            <person name="Alves R.J."/>
            <person name="Elisabeth N.H."/>
            <person name="Garcia J.A."/>
            <person name="Volland J.M."/>
            <person name="Srivastava A."/>
            <person name="Schleper C."/>
            <person name="Herndl G.J."/>
        </authorList>
    </citation>
    <scope>NUCLEOTIDE SEQUENCE [LARGE SCALE GENOMIC DNA]</scope>
    <source>
        <strain evidence="1 2">D3C</strain>
    </source>
</reference>
<reference evidence="2" key="1">
    <citation type="submission" date="2015-02" db="EMBL/GenBank/DDBJ databases">
        <title>Characterization of two novel Thaumarchaeota isolated from the Northern Adriatic Sea.</title>
        <authorList>
            <person name="Bayer B."/>
            <person name="Vojvoda J."/>
            <person name="Offre P."/>
            <person name="Srivastava A."/>
            <person name="Elisabeth N."/>
            <person name="Garcia J.A.L."/>
            <person name="Schleper C."/>
            <person name="Herndl G.J."/>
        </authorList>
    </citation>
    <scope>NUCLEOTIDE SEQUENCE [LARGE SCALE GENOMIC DNA]</scope>
    <source>
        <strain evidence="2">D3C</strain>
    </source>
</reference>
<sequence>MPLNRKLLLLIPVLMFVGVGFYSVSAESLVPSWIKNTALWYGEGSISEQEFLDSMQFLINNNIIFLDKVEKGKVLDPIITSDDVIVTKPRINQCSVLYQAYKNVGKIQFVAKYDHITFINTCVKLYQDPIWNYQGEDRVDKLNERFMELNQTLKEERAKLSYATSIKIISKTDIGQGKYDVKFNACAGDKRIDKAKILVKSEIEAVQVGTSKDIPENSCRTYVTQLHAKNPANIQASVLEEVFVE</sequence>
<dbReference type="KEGG" id="nid:NPIRD3C_1112"/>
<dbReference type="Proteomes" id="UP000032027">
    <property type="component" value="Chromosome"/>
</dbReference>